<feature type="region of interest" description="Disordered" evidence="11">
    <location>
        <begin position="367"/>
        <end position="391"/>
    </location>
</feature>
<evidence type="ECO:0000256" key="10">
    <source>
        <dbReference type="RuleBase" id="RU367032"/>
    </source>
</evidence>
<dbReference type="OrthoDB" id="441517at2759"/>
<dbReference type="Pfam" id="PF04695">
    <property type="entry name" value="Pex14_N"/>
    <property type="match status" value="1"/>
</dbReference>
<dbReference type="GO" id="GO:1990429">
    <property type="term" value="C:peroxisomal importomer complex"/>
    <property type="evidence" value="ECO:0007669"/>
    <property type="project" value="TreeGrafter"/>
</dbReference>
<dbReference type="InParanoid" id="A0A165E7X3"/>
<dbReference type="Proteomes" id="UP000076871">
    <property type="component" value="Unassembled WGS sequence"/>
</dbReference>
<evidence type="ECO:0000256" key="4">
    <source>
        <dbReference type="ARBA" id="ARBA00023010"/>
    </source>
</evidence>
<dbReference type="InterPro" id="IPR036388">
    <property type="entry name" value="WH-like_DNA-bd_sf"/>
</dbReference>
<dbReference type="GeneID" id="63829604"/>
<dbReference type="InterPro" id="IPR025655">
    <property type="entry name" value="PEX14"/>
</dbReference>
<feature type="region of interest" description="Disordered" evidence="11">
    <location>
        <begin position="1"/>
        <end position="33"/>
    </location>
</feature>
<evidence type="ECO:0000256" key="8">
    <source>
        <dbReference type="ARBA" id="ARBA00029691"/>
    </source>
</evidence>
<dbReference type="Gene3D" id="1.10.10.10">
    <property type="entry name" value="Winged helix-like DNA-binding domain superfamily/Winged helix DNA-binding domain"/>
    <property type="match status" value="1"/>
</dbReference>
<dbReference type="GO" id="GO:0016560">
    <property type="term" value="P:protein import into peroxisome matrix, docking"/>
    <property type="evidence" value="ECO:0007669"/>
    <property type="project" value="UniProtKB-UniRule"/>
</dbReference>
<keyword evidence="6 10" id="KW-0576">Peroxisome</keyword>
<accession>A0A165E7X3</accession>
<sequence>MTDIPDAPATPNPNNNSFEVAEEPPQPAVTIPPTDRTELINKARGFLLSPQVRHEDISAKRKFLAEKGLDDAEIDGLLQELPPQVPVVPPRTYPQPPPSNLPNLLIGVARIVSWIAGGSVTLLVIYFRFLYPRVSQTFQACHSLRVHQKDLLSRFTESLESLKATQEETFAVLPRPEPWSDARFGHCQTLDELAKATEDVQDVPEVTLLRCAIADVVSAGKKPTAEELFLSLEAKLPWLKEESAAEYEGRLWETLSTNPLFLREESEGTMTWSYEPPEQPSPPPIVTSLDKLKQAMSAPPHSQTSRFQHTLAALTDLTGYIATQTYAQFRLPNMGYGGGAPPTSTEEDEVKREIRALKGLVLNRRTFMPSLPRPPSFTSPLGARPDNTATP</sequence>
<dbReference type="RefSeq" id="XP_040764153.1">
    <property type="nucleotide sequence ID" value="XM_040912576.1"/>
</dbReference>
<keyword evidence="2 10" id="KW-0813">Transport</keyword>
<dbReference type="PANTHER" id="PTHR23058:SF0">
    <property type="entry name" value="PEROXISOMAL MEMBRANE PROTEIN PEX14"/>
    <property type="match status" value="1"/>
</dbReference>
<evidence type="ECO:0000256" key="9">
    <source>
        <dbReference type="ARBA" id="ARBA00046271"/>
    </source>
</evidence>
<evidence type="ECO:0000256" key="6">
    <source>
        <dbReference type="ARBA" id="ARBA00023140"/>
    </source>
</evidence>
<name>A0A165E7X3_9APHY</name>
<keyword evidence="4" id="KW-0811">Translocation</keyword>
<protein>
    <recommendedName>
        <fullName evidence="7 10">Peroxisomal membrane protein PEX14</fullName>
    </recommendedName>
    <alternativeName>
        <fullName evidence="8 10">Peroxin-14</fullName>
    </alternativeName>
</protein>
<evidence type="ECO:0000256" key="2">
    <source>
        <dbReference type="ARBA" id="ARBA00022448"/>
    </source>
</evidence>
<dbReference type="EMBL" id="KV427624">
    <property type="protein sequence ID" value="KZT06413.1"/>
    <property type="molecule type" value="Genomic_DNA"/>
</dbReference>
<dbReference type="GO" id="GO:0005102">
    <property type="term" value="F:signaling receptor binding"/>
    <property type="evidence" value="ECO:0007669"/>
    <property type="project" value="TreeGrafter"/>
</dbReference>
<feature type="domain" description="Peroxisome membrane anchor protein Pex14p N-terminal" evidence="12">
    <location>
        <begin position="35"/>
        <end position="80"/>
    </location>
</feature>
<dbReference type="GO" id="GO:0005778">
    <property type="term" value="C:peroxisomal membrane"/>
    <property type="evidence" value="ECO:0007669"/>
    <property type="project" value="UniProtKB-SubCell"/>
</dbReference>
<reference evidence="13 14" key="1">
    <citation type="journal article" date="2016" name="Mol. Biol. Evol.">
        <title>Comparative Genomics of Early-Diverging Mushroom-Forming Fungi Provides Insights into the Origins of Lignocellulose Decay Capabilities.</title>
        <authorList>
            <person name="Nagy L.G."/>
            <person name="Riley R."/>
            <person name="Tritt A."/>
            <person name="Adam C."/>
            <person name="Daum C."/>
            <person name="Floudas D."/>
            <person name="Sun H."/>
            <person name="Yadav J.S."/>
            <person name="Pangilinan J."/>
            <person name="Larsson K.H."/>
            <person name="Matsuura K."/>
            <person name="Barry K."/>
            <person name="Labutti K."/>
            <person name="Kuo R."/>
            <person name="Ohm R.A."/>
            <person name="Bhattacharya S.S."/>
            <person name="Shirouzu T."/>
            <person name="Yoshinaga Y."/>
            <person name="Martin F.M."/>
            <person name="Grigoriev I.V."/>
            <person name="Hibbett D.S."/>
        </authorList>
    </citation>
    <scope>NUCLEOTIDE SEQUENCE [LARGE SCALE GENOMIC DNA]</scope>
    <source>
        <strain evidence="13 14">93-53</strain>
    </source>
</reference>
<evidence type="ECO:0000313" key="13">
    <source>
        <dbReference type="EMBL" id="KZT06413.1"/>
    </source>
</evidence>
<dbReference type="AlphaFoldDB" id="A0A165E7X3"/>
<evidence type="ECO:0000256" key="11">
    <source>
        <dbReference type="SAM" id="MobiDB-lite"/>
    </source>
</evidence>
<evidence type="ECO:0000256" key="5">
    <source>
        <dbReference type="ARBA" id="ARBA00023136"/>
    </source>
</evidence>
<keyword evidence="3 10" id="KW-0653">Protein transport</keyword>
<feature type="compositionally biased region" description="Low complexity" evidence="11">
    <location>
        <begin position="1"/>
        <end position="16"/>
    </location>
</feature>
<evidence type="ECO:0000259" key="12">
    <source>
        <dbReference type="Pfam" id="PF04695"/>
    </source>
</evidence>
<gene>
    <name evidence="13" type="ORF">LAESUDRAFT_759261</name>
</gene>
<comment type="function">
    <text evidence="10">Component of the PEX13-PEX14 docking complex, a translocon channel that specifically mediates the import of peroxisomal cargo proteins bound to PEX5 receptor. The PEX13-PEX14 docking complex forms a large import pore which can be opened to a diameter of about 9 nm. Mechanistically, PEX5 receptor along with cargo proteins associates with the PEX14 subunit of the PEX13-PEX14 docking complex in the cytosol, leading to the insertion of the receptor into the organelle membrane with the concomitant translocation of the cargo into the peroxisome matrix.</text>
</comment>
<keyword evidence="5 10" id="KW-0472">Membrane</keyword>
<organism evidence="13 14">
    <name type="scientific">Laetiporus sulphureus 93-53</name>
    <dbReference type="NCBI Taxonomy" id="1314785"/>
    <lineage>
        <taxon>Eukaryota</taxon>
        <taxon>Fungi</taxon>
        <taxon>Dikarya</taxon>
        <taxon>Basidiomycota</taxon>
        <taxon>Agaricomycotina</taxon>
        <taxon>Agaricomycetes</taxon>
        <taxon>Polyporales</taxon>
        <taxon>Laetiporus</taxon>
    </lineage>
</organism>
<dbReference type="InterPro" id="IPR006785">
    <property type="entry name" value="Pex14_N"/>
</dbReference>
<dbReference type="PANTHER" id="PTHR23058">
    <property type="entry name" value="PEROXISOMAL MEMBRANE PROTEIN PEX14"/>
    <property type="match status" value="1"/>
</dbReference>
<proteinExistence type="inferred from homology"/>
<evidence type="ECO:0000256" key="3">
    <source>
        <dbReference type="ARBA" id="ARBA00022927"/>
    </source>
</evidence>
<dbReference type="STRING" id="1314785.A0A165E7X3"/>
<evidence type="ECO:0000313" key="14">
    <source>
        <dbReference type="Proteomes" id="UP000076871"/>
    </source>
</evidence>
<comment type="similarity">
    <text evidence="1 10">Belongs to the peroxin-14 family.</text>
</comment>
<comment type="subcellular location">
    <subcellularLocation>
        <location evidence="9 10">Peroxisome membrane</location>
    </subcellularLocation>
</comment>
<keyword evidence="14" id="KW-1185">Reference proteome</keyword>
<evidence type="ECO:0000256" key="1">
    <source>
        <dbReference type="ARBA" id="ARBA00005443"/>
    </source>
</evidence>
<evidence type="ECO:0000256" key="7">
    <source>
        <dbReference type="ARBA" id="ARBA00029502"/>
    </source>
</evidence>